<protein>
    <submittedName>
        <fullName evidence="3">Uncharacterized protein LOC111282421</fullName>
    </submittedName>
</protein>
<dbReference type="InterPro" id="IPR012438">
    <property type="entry name" value="DUF1639"/>
</dbReference>
<sequence>MRSMVYFGEKELTMGPERSKPLHNFKLPCLKWGNQRHLRCMKLDNASVATDSSSAAAVNHHHYLRRHVFQRRRSPPLKFESLMVDGMRRRESESSPSNNKDSDYGRELRTSKGEAAEGIEAVREKIIKDLKMAADKMKDEIFRDEVSEDNEVDDDEDGFEERKQKVKEKEKIKEKEREEPTALEVEVRPWNLRTRRAACKAPINGGETNNNHSSLMKNGVIKSPRVRDRGLSVASSAVAAAAAEKKKLRPKFSVSLSKKEIEEDFMVMAGHRPLRRPKKRARYVQKQLDSLFPGLWLTEVTVDSYKVPELIENGNR</sequence>
<dbReference type="Pfam" id="PF07797">
    <property type="entry name" value="DUF1639"/>
    <property type="match status" value="1"/>
</dbReference>
<dbReference type="KEGG" id="dzi:111282421"/>
<gene>
    <name evidence="3" type="primary">LOC111282421</name>
</gene>
<accession>A0A6P5XED7</accession>
<name>A0A6P5XED7_DURZI</name>
<dbReference type="RefSeq" id="XP_022726221.1">
    <property type="nucleotide sequence ID" value="XM_022870486.1"/>
</dbReference>
<feature type="compositionally biased region" description="Acidic residues" evidence="1">
    <location>
        <begin position="147"/>
        <end position="159"/>
    </location>
</feature>
<evidence type="ECO:0000313" key="3">
    <source>
        <dbReference type="RefSeq" id="XP_022726221.1"/>
    </source>
</evidence>
<dbReference type="PANTHER" id="PTHR33130">
    <property type="entry name" value="PUTATIVE (DUF1639)-RELATED"/>
    <property type="match status" value="1"/>
</dbReference>
<keyword evidence="2" id="KW-1185">Reference proteome</keyword>
<feature type="region of interest" description="Disordered" evidence="1">
    <location>
        <begin position="147"/>
        <end position="167"/>
    </location>
</feature>
<dbReference type="AlphaFoldDB" id="A0A6P5XED7"/>
<dbReference type="OrthoDB" id="769821at2759"/>
<proteinExistence type="predicted"/>
<evidence type="ECO:0000256" key="1">
    <source>
        <dbReference type="SAM" id="MobiDB-lite"/>
    </source>
</evidence>
<organism evidence="2 3">
    <name type="scientific">Durio zibethinus</name>
    <name type="common">Durian</name>
    <dbReference type="NCBI Taxonomy" id="66656"/>
    <lineage>
        <taxon>Eukaryota</taxon>
        <taxon>Viridiplantae</taxon>
        <taxon>Streptophyta</taxon>
        <taxon>Embryophyta</taxon>
        <taxon>Tracheophyta</taxon>
        <taxon>Spermatophyta</taxon>
        <taxon>Magnoliopsida</taxon>
        <taxon>eudicotyledons</taxon>
        <taxon>Gunneridae</taxon>
        <taxon>Pentapetalae</taxon>
        <taxon>rosids</taxon>
        <taxon>malvids</taxon>
        <taxon>Malvales</taxon>
        <taxon>Malvaceae</taxon>
        <taxon>Helicteroideae</taxon>
        <taxon>Durio</taxon>
    </lineage>
</organism>
<feature type="compositionally biased region" description="Basic and acidic residues" evidence="1">
    <location>
        <begin position="100"/>
        <end position="112"/>
    </location>
</feature>
<dbReference type="GeneID" id="111282421"/>
<evidence type="ECO:0000313" key="2">
    <source>
        <dbReference type="Proteomes" id="UP000515121"/>
    </source>
</evidence>
<feature type="region of interest" description="Disordered" evidence="1">
    <location>
        <begin position="86"/>
        <end position="112"/>
    </location>
</feature>
<dbReference type="Proteomes" id="UP000515121">
    <property type="component" value="Unplaced"/>
</dbReference>
<dbReference type="PANTHER" id="PTHR33130:SF43">
    <property type="entry name" value="OS01G0688600 PROTEIN"/>
    <property type="match status" value="1"/>
</dbReference>
<reference evidence="3" key="1">
    <citation type="submission" date="2025-08" db="UniProtKB">
        <authorList>
            <consortium name="RefSeq"/>
        </authorList>
    </citation>
    <scope>IDENTIFICATION</scope>
    <source>
        <tissue evidence="3">Fruit stalk</tissue>
    </source>
</reference>